<evidence type="ECO:0000313" key="2">
    <source>
        <dbReference type="Proteomes" id="UP000066042"/>
    </source>
</evidence>
<organism evidence="1 2">
    <name type="scientific">Thermococcus barophilus</name>
    <dbReference type="NCBI Taxonomy" id="55802"/>
    <lineage>
        <taxon>Archaea</taxon>
        <taxon>Methanobacteriati</taxon>
        <taxon>Methanobacteriota</taxon>
        <taxon>Thermococci</taxon>
        <taxon>Thermococcales</taxon>
        <taxon>Thermococcaceae</taxon>
        <taxon>Thermococcus</taxon>
    </lineage>
</organism>
<sequence>MPNGTWDLILDRAIEWRKVADKQDDPFLKFAIEYIAFNALCRAKYGYKKKDRDIIESLKKELPPSRIPKDKISKLKEIAPIVNVRNAYLDKDRHILHPEDLDDPSNVIEAVYWARNNLFHGDKQYSFEKDQKLVEIGYEILLDINDWLIEEITKEESES</sequence>
<name>A0A0S1XE60_THEBA</name>
<evidence type="ECO:0000313" key="1">
    <source>
        <dbReference type="EMBL" id="ALM76053.1"/>
    </source>
</evidence>
<dbReference type="STRING" id="55802.TBCH5v1_2152"/>
<reference evidence="1 2" key="1">
    <citation type="journal article" date="2016" name="Genome Announc.">
        <title>Complete genome sequence of the hyperthermophilic and piezophilic archaeon Thermococcus barophilus Ch5, capable of growth at the expense of hydrogenogenesis from carbon monoxide and formate.</title>
        <authorList>
            <person name="Oger P."/>
            <person name="Sokolova T.G."/>
            <person name="Kozhevnikova D.A."/>
            <person name="Taranov E.A."/>
            <person name="Vannier P."/>
            <person name="Lee H.S."/>
            <person name="Kwon K.K."/>
            <person name="Kang S.G."/>
            <person name="Lee J.H."/>
            <person name="Bonch-Osmolovskaya E.A."/>
            <person name="Lebedinsky A.V."/>
        </authorList>
    </citation>
    <scope>NUCLEOTIDE SEQUENCE [LARGE SCALE GENOMIC DNA]</scope>
    <source>
        <strain evidence="2">Ch5</strain>
    </source>
</reference>
<proteinExistence type="predicted"/>
<dbReference type="EMBL" id="CP013050">
    <property type="protein sequence ID" value="ALM76053.1"/>
    <property type="molecule type" value="Genomic_DNA"/>
</dbReference>
<dbReference type="Proteomes" id="UP000066042">
    <property type="component" value="Chromosome"/>
</dbReference>
<evidence type="ECO:0008006" key="3">
    <source>
        <dbReference type="Google" id="ProtNLM"/>
    </source>
</evidence>
<protein>
    <recommendedName>
        <fullName evidence="3">HEPN domain-containing protein</fullName>
    </recommendedName>
</protein>
<accession>A0A0S1XE60</accession>
<dbReference type="PATRIC" id="fig|55802.8.peg.2133"/>
<dbReference type="AlphaFoldDB" id="A0A0S1XE60"/>
<gene>
    <name evidence="1" type="ORF">TBCH5v1_2152</name>
</gene>